<dbReference type="SUPFAM" id="SSF55136">
    <property type="entry name" value="Probable bacterial effector-binding domain"/>
    <property type="match status" value="1"/>
</dbReference>
<evidence type="ECO:0000313" key="3">
    <source>
        <dbReference type="Proteomes" id="UP000230768"/>
    </source>
</evidence>
<dbReference type="SMART" id="SM00871">
    <property type="entry name" value="AraC_E_bind"/>
    <property type="match status" value="1"/>
</dbReference>
<evidence type="ECO:0000259" key="1">
    <source>
        <dbReference type="SMART" id="SM00871"/>
    </source>
</evidence>
<dbReference type="Pfam" id="PF14526">
    <property type="entry name" value="Cass2"/>
    <property type="match status" value="1"/>
</dbReference>
<evidence type="ECO:0000313" key="2">
    <source>
        <dbReference type="EMBL" id="PIK26444.1"/>
    </source>
</evidence>
<comment type="caution">
    <text evidence="2">The sequence shown here is derived from an EMBL/GenBank/DDBJ whole genome shotgun (WGS) entry which is preliminary data.</text>
</comment>
<dbReference type="InterPro" id="IPR010499">
    <property type="entry name" value="AraC_E-bd"/>
</dbReference>
<proteinExistence type="predicted"/>
<reference evidence="2 3" key="1">
    <citation type="submission" date="2017-11" db="EMBL/GenBank/DDBJ databases">
        <title>Draft genome sequence of Bacillus pumilus 51_5il from lake Gorkoye (Russia: Novosibirsk region).</title>
        <authorList>
            <person name="Shipova A.A."/>
            <person name="Rozanov A.S."/>
            <person name="Bryanskaya A.V."/>
            <person name="Peltek S.E."/>
        </authorList>
    </citation>
    <scope>NUCLEOTIDE SEQUENCE [LARGE SCALE GENOMIC DNA]</scope>
    <source>
        <strain evidence="2 3">51_5il</strain>
    </source>
</reference>
<dbReference type="RefSeq" id="WP_099727876.1">
    <property type="nucleotide sequence ID" value="NZ_CP101833.1"/>
</dbReference>
<sequence length="159" mass="18804">MYDIVTLEKYLIKGLSIRTTNEMERTEDRKIAPLWQQFFAQQLHGGKAPVIGLYSDYETDENGSYLFTAGQFVDHHVEHAKEIPASTYARFRTRKGPIEEVVLETWQQIWNWDQRYFRTYTGDFEWYDERSIDPKEAQIDIYIAVDKKIVAETNDISSH</sequence>
<dbReference type="InterPro" id="IPR011256">
    <property type="entry name" value="Reg_factor_effector_dom_sf"/>
</dbReference>
<gene>
    <name evidence="2" type="ORF">CTV99_12595</name>
</gene>
<dbReference type="Proteomes" id="UP000230768">
    <property type="component" value="Unassembled WGS sequence"/>
</dbReference>
<dbReference type="AlphaFoldDB" id="A0A2G8ISI4"/>
<dbReference type="InterPro" id="IPR053182">
    <property type="entry name" value="YobU-like_regulator"/>
</dbReference>
<protein>
    <submittedName>
        <fullName evidence="2">AraC family transcriptional regulator</fullName>
    </submittedName>
</protein>
<dbReference type="EMBL" id="PEKP01000017">
    <property type="protein sequence ID" value="PIK26444.1"/>
    <property type="molecule type" value="Genomic_DNA"/>
</dbReference>
<dbReference type="PANTHER" id="PTHR36444:SF2">
    <property type="entry name" value="TRANSCRIPTIONAL REGULATOR PROTEIN YOBU-RELATED"/>
    <property type="match status" value="1"/>
</dbReference>
<organism evidence="2 3">
    <name type="scientific">Bacillus pumilus</name>
    <name type="common">Bacillus mesentericus</name>
    <dbReference type="NCBI Taxonomy" id="1408"/>
    <lineage>
        <taxon>Bacteria</taxon>
        <taxon>Bacillati</taxon>
        <taxon>Bacillota</taxon>
        <taxon>Bacilli</taxon>
        <taxon>Bacillales</taxon>
        <taxon>Bacillaceae</taxon>
        <taxon>Bacillus</taxon>
    </lineage>
</organism>
<feature type="domain" description="AraC effector-binding" evidence="1">
    <location>
        <begin position="2"/>
        <end position="146"/>
    </location>
</feature>
<accession>A0A2G8ISI4</accession>
<dbReference type="Gene3D" id="3.20.80.10">
    <property type="entry name" value="Regulatory factor, effector binding domain"/>
    <property type="match status" value="1"/>
</dbReference>
<name>A0A2G8ISI4_BACPU</name>
<dbReference type="InterPro" id="IPR029441">
    <property type="entry name" value="Cass2"/>
</dbReference>
<dbReference type="PANTHER" id="PTHR36444">
    <property type="entry name" value="TRANSCRIPTIONAL REGULATOR PROTEIN YOBU-RELATED"/>
    <property type="match status" value="1"/>
</dbReference>